<gene>
    <name evidence="2" type="ORF">HX882_12770</name>
</gene>
<keyword evidence="1" id="KW-1133">Transmembrane helix</keyword>
<dbReference type="Proteomes" id="UP000539985">
    <property type="component" value="Unassembled WGS sequence"/>
</dbReference>
<protein>
    <submittedName>
        <fullName evidence="2">Uncharacterized protein</fullName>
    </submittedName>
</protein>
<accession>A0A7Y8C2M1</accession>
<dbReference type="RefSeq" id="WP_177102182.1">
    <property type="nucleotide sequence ID" value="NZ_JACAQB010000006.1"/>
</dbReference>
<evidence type="ECO:0000313" key="3">
    <source>
        <dbReference type="Proteomes" id="UP000539985"/>
    </source>
</evidence>
<reference evidence="2 3" key="1">
    <citation type="submission" date="2020-04" db="EMBL/GenBank/DDBJ databases">
        <title>Molecular characterization of pseudomonads from Agaricus bisporus reveal novel blotch 2 pathogens in Western Europe.</title>
        <authorList>
            <person name="Taparia T."/>
            <person name="Krijger M."/>
            <person name="Haynes E."/>
            <person name="Elpinstone J.G."/>
            <person name="Noble R."/>
            <person name="Van Der Wolf J."/>
        </authorList>
    </citation>
    <scope>NUCLEOTIDE SEQUENCE [LARGE SCALE GENOMIC DNA]</scope>
    <source>
        <strain evidence="2 3">H7001</strain>
    </source>
</reference>
<name>A0A7Y8C2M1_9PSED</name>
<dbReference type="EMBL" id="JACAQB010000006">
    <property type="protein sequence ID" value="NWB96769.1"/>
    <property type="molecule type" value="Genomic_DNA"/>
</dbReference>
<keyword evidence="1" id="KW-0812">Transmembrane</keyword>
<comment type="caution">
    <text evidence="2">The sequence shown here is derived from an EMBL/GenBank/DDBJ whole genome shotgun (WGS) entry which is preliminary data.</text>
</comment>
<keyword evidence="1" id="KW-0472">Membrane</keyword>
<feature type="transmembrane region" description="Helical" evidence="1">
    <location>
        <begin position="119"/>
        <end position="137"/>
    </location>
</feature>
<evidence type="ECO:0000256" key="1">
    <source>
        <dbReference type="SAM" id="Phobius"/>
    </source>
</evidence>
<evidence type="ECO:0000313" key="2">
    <source>
        <dbReference type="EMBL" id="NWB96769.1"/>
    </source>
</evidence>
<dbReference type="AlphaFoldDB" id="A0A7Y8C2M1"/>
<sequence>MFSLPFQFFPSHSDFGLQGKSVESFTGTFIHVLRSKGAGVELMTQSVEAGRYQKFSVGPLSIFRDSISHRRGQPIELSHLAGQVLTCRINGVEFCRARCWDAESCIALERSDSDKFSKAAPWIMLIFMAFFVVLSFIQHLRRKRLGRVRA</sequence>
<proteinExistence type="predicted"/>
<organism evidence="2 3">
    <name type="scientific">Pseudomonas gingeri</name>
    <dbReference type="NCBI Taxonomy" id="117681"/>
    <lineage>
        <taxon>Bacteria</taxon>
        <taxon>Pseudomonadati</taxon>
        <taxon>Pseudomonadota</taxon>
        <taxon>Gammaproteobacteria</taxon>
        <taxon>Pseudomonadales</taxon>
        <taxon>Pseudomonadaceae</taxon>
        <taxon>Pseudomonas</taxon>
    </lineage>
</organism>